<gene>
    <name evidence="2" type="ORF">N790_06840</name>
</gene>
<feature type="transmembrane region" description="Helical" evidence="1">
    <location>
        <begin position="35"/>
        <end position="56"/>
    </location>
</feature>
<comment type="caution">
    <text evidence="2">The sequence shown here is derived from an EMBL/GenBank/DDBJ whole genome shotgun (WGS) entry which is preliminary data.</text>
</comment>
<proteinExistence type="predicted"/>
<evidence type="ECO:0000313" key="3">
    <source>
        <dbReference type="Proteomes" id="UP000029392"/>
    </source>
</evidence>
<keyword evidence="1" id="KW-0472">Membrane</keyword>
<evidence type="ECO:0000313" key="2">
    <source>
        <dbReference type="EMBL" id="KFN48217.1"/>
    </source>
</evidence>
<dbReference type="EMBL" id="AVCH01000153">
    <property type="protein sequence ID" value="KFN48217.1"/>
    <property type="molecule type" value="Genomic_DNA"/>
</dbReference>
<feature type="transmembrane region" description="Helical" evidence="1">
    <location>
        <begin position="68"/>
        <end position="88"/>
    </location>
</feature>
<organism evidence="2 3">
    <name type="scientific">Arenimonas malthae CC-JY-1</name>
    <dbReference type="NCBI Taxonomy" id="1384054"/>
    <lineage>
        <taxon>Bacteria</taxon>
        <taxon>Pseudomonadati</taxon>
        <taxon>Pseudomonadota</taxon>
        <taxon>Gammaproteobacteria</taxon>
        <taxon>Lysobacterales</taxon>
        <taxon>Lysobacteraceae</taxon>
        <taxon>Arenimonas</taxon>
    </lineage>
</organism>
<keyword evidence="1" id="KW-1133">Transmembrane helix</keyword>
<dbReference type="AlphaFoldDB" id="A0A091B9N7"/>
<keyword evidence="3" id="KW-1185">Reference proteome</keyword>
<dbReference type="Proteomes" id="UP000029392">
    <property type="component" value="Unassembled WGS sequence"/>
</dbReference>
<name>A0A091B9N7_9GAMM</name>
<sequence length="130" mass="12962">MRTLFAWLVLLLAGLSAGALVSGPDLAEQRLPGGLPLGNVLMAIALCGFSGGAFLLSPTGSARRRFAAVALAASALWLPASALLAGNLALNLSGARGTVWLAGSVVVIVAALAALGWALAGCAAGRFRRP</sequence>
<keyword evidence="1" id="KW-0812">Transmembrane</keyword>
<feature type="transmembrane region" description="Helical" evidence="1">
    <location>
        <begin position="100"/>
        <end position="124"/>
    </location>
</feature>
<dbReference type="STRING" id="1384054.N790_06840"/>
<dbReference type="PATRIC" id="fig|1384054.3.peg.1383"/>
<evidence type="ECO:0000256" key="1">
    <source>
        <dbReference type="SAM" id="Phobius"/>
    </source>
</evidence>
<accession>A0A091B9N7</accession>
<dbReference type="RefSeq" id="WP_043802759.1">
    <property type="nucleotide sequence ID" value="NZ_AVCH01000153.1"/>
</dbReference>
<protein>
    <submittedName>
        <fullName evidence="2">Uncharacterized protein</fullName>
    </submittedName>
</protein>
<reference evidence="2 3" key="1">
    <citation type="submission" date="2013-09" db="EMBL/GenBank/DDBJ databases">
        <title>Genome sequencing of Arenimonas malthae.</title>
        <authorList>
            <person name="Chen F."/>
            <person name="Wang G."/>
        </authorList>
    </citation>
    <scope>NUCLEOTIDE SEQUENCE [LARGE SCALE GENOMIC DNA]</scope>
    <source>
        <strain evidence="2 3">CC-JY-1</strain>
    </source>
</reference>